<proteinExistence type="predicted"/>
<organism evidence="3 4">
    <name type="scientific">Aeromicrobium endophyticum</name>
    <dbReference type="NCBI Taxonomy" id="2292704"/>
    <lineage>
        <taxon>Bacteria</taxon>
        <taxon>Bacillati</taxon>
        <taxon>Actinomycetota</taxon>
        <taxon>Actinomycetes</taxon>
        <taxon>Propionibacteriales</taxon>
        <taxon>Nocardioidaceae</taxon>
        <taxon>Aeromicrobium</taxon>
    </lineage>
</organism>
<protein>
    <recommendedName>
        <fullName evidence="5">DUF4352 domain-containing protein</fullName>
    </recommendedName>
</protein>
<evidence type="ECO:0008006" key="5">
    <source>
        <dbReference type="Google" id="ProtNLM"/>
    </source>
</evidence>
<reference evidence="3 4" key="1">
    <citation type="submission" date="2018-08" db="EMBL/GenBank/DDBJ databases">
        <title>Aeromicrobium sp. M2KJ-4, whole genome shotgun sequence.</title>
        <authorList>
            <person name="Tuo L."/>
        </authorList>
    </citation>
    <scope>NUCLEOTIDE SEQUENCE [LARGE SCALE GENOMIC DNA]</scope>
    <source>
        <strain evidence="3 4">M2KJ-4</strain>
    </source>
</reference>
<keyword evidence="4" id="KW-1185">Reference proteome</keyword>
<evidence type="ECO:0000313" key="3">
    <source>
        <dbReference type="EMBL" id="REK72137.1"/>
    </source>
</evidence>
<feature type="region of interest" description="Disordered" evidence="1">
    <location>
        <begin position="30"/>
        <end position="54"/>
    </location>
</feature>
<evidence type="ECO:0000256" key="1">
    <source>
        <dbReference type="SAM" id="MobiDB-lite"/>
    </source>
</evidence>
<dbReference type="Proteomes" id="UP000265581">
    <property type="component" value="Unassembled WGS sequence"/>
</dbReference>
<evidence type="ECO:0000313" key="4">
    <source>
        <dbReference type="Proteomes" id="UP000265581"/>
    </source>
</evidence>
<accession>A0A371P880</accession>
<feature type="chain" id="PRO_5016655074" description="DUF4352 domain-containing protein" evidence="2">
    <location>
        <begin position="21"/>
        <end position="234"/>
    </location>
</feature>
<sequence length="234" mass="24147">MVIRPLLRFAAPLVLLAALAACGGEADVVDQDSSSKADTAKADGKPAKEQGSIVESGFGQGDDQYVWVTALVENKSKKVGQTVTVSFNVKDEAGELLATTDQVESFSSTGQLLALGTQVDVGDGAKAASVEATLLVEDEGAFEGGPSLGTADAEVSDSEFGGQEARFVVKNPTDKPLKDPRIGVICKDSAGKINGGTSEFPELVPPSGEIKVKTNFMTLSGEAKTCTAYIAPGF</sequence>
<comment type="caution">
    <text evidence="3">The sequence shown here is derived from an EMBL/GenBank/DDBJ whole genome shotgun (WGS) entry which is preliminary data.</text>
</comment>
<dbReference type="AlphaFoldDB" id="A0A371P880"/>
<gene>
    <name evidence="3" type="ORF">DX116_00335</name>
</gene>
<dbReference type="EMBL" id="QUBR01000001">
    <property type="protein sequence ID" value="REK72137.1"/>
    <property type="molecule type" value="Genomic_DNA"/>
</dbReference>
<evidence type="ECO:0000256" key="2">
    <source>
        <dbReference type="SAM" id="SignalP"/>
    </source>
</evidence>
<feature type="compositionally biased region" description="Basic and acidic residues" evidence="1">
    <location>
        <begin position="33"/>
        <end position="48"/>
    </location>
</feature>
<dbReference type="PROSITE" id="PS51257">
    <property type="entry name" value="PROKAR_LIPOPROTEIN"/>
    <property type="match status" value="1"/>
</dbReference>
<name>A0A371P880_9ACTN</name>
<feature type="signal peptide" evidence="2">
    <location>
        <begin position="1"/>
        <end position="20"/>
    </location>
</feature>
<keyword evidence="2" id="KW-0732">Signal</keyword>